<feature type="transmembrane region" description="Helical" evidence="1">
    <location>
        <begin position="12"/>
        <end position="32"/>
    </location>
</feature>
<evidence type="ECO:0000313" key="2">
    <source>
        <dbReference type="EMBL" id="PHJ14902.1"/>
    </source>
</evidence>
<comment type="caution">
    <text evidence="2">The sequence shown here is derived from an EMBL/GenBank/DDBJ whole genome shotgun (WGS) entry which is preliminary data.</text>
</comment>
<name>A0A2C6KEC5_9APIC</name>
<dbReference type="EMBL" id="MIGC01010564">
    <property type="protein sequence ID" value="PHJ14902.1"/>
    <property type="molecule type" value="Genomic_DNA"/>
</dbReference>
<keyword evidence="1 2" id="KW-0812">Transmembrane</keyword>
<proteinExistence type="predicted"/>
<dbReference type="RefSeq" id="XP_067916636.1">
    <property type="nucleotide sequence ID" value="XM_068071388.1"/>
</dbReference>
<gene>
    <name evidence="2" type="ORF">CSUI_011288</name>
</gene>
<dbReference type="AlphaFoldDB" id="A0A2C6KEC5"/>
<evidence type="ECO:0000256" key="1">
    <source>
        <dbReference type="SAM" id="Phobius"/>
    </source>
</evidence>
<organism evidence="2 3">
    <name type="scientific">Cystoisospora suis</name>
    <dbReference type="NCBI Taxonomy" id="483139"/>
    <lineage>
        <taxon>Eukaryota</taxon>
        <taxon>Sar</taxon>
        <taxon>Alveolata</taxon>
        <taxon>Apicomplexa</taxon>
        <taxon>Conoidasida</taxon>
        <taxon>Coccidia</taxon>
        <taxon>Eucoccidiorida</taxon>
        <taxon>Eimeriorina</taxon>
        <taxon>Sarcocystidae</taxon>
        <taxon>Cystoisospora</taxon>
    </lineage>
</organism>
<dbReference type="VEuPathDB" id="ToxoDB:CSUI_011288"/>
<dbReference type="GeneID" id="94434599"/>
<keyword evidence="1" id="KW-0472">Membrane</keyword>
<protein>
    <submittedName>
        <fullName evidence="2">Transmembrane protein</fullName>
    </submittedName>
</protein>
<sequence length="281" mass="31167">MDGGSTPRGFQRHLVSSCIATVMLLLQGWYVATCLCLHLPIRRCFADHAASFRQLSVAADGSASTAFRTSCSRTELPVIPSWPRFLGGVPSRVALGPKRIPGFIFGAVSETISELNLVGEWNVNAELSVTPERLKEQVLKQAGSQSSLDKGKKRRHNLLLVLRELCRSARLVLHNDRQGTLQPSGDTPDHRIPKAIWQLKRRPFSDLVVEIEFAFPPDDPEYILVLSAPVRPGEYFPNSIRVGEGSAWIAASPFLPWQKTKVATFTMEPKVMKSIIDPVLM</sequence>
<evidence type="ECO:0000313" key="3">
    <source>
        <dbReference type="Proteomes" id="UP000221165"/>
    </source>
</evidence>
<reference evidence="2 3" key="1">
    <citation type="journal article" date="2017" name="Int. J. Parasitol.">
        <title>The genome of the protozoan parasite Cystoisospora suis and a reverse vaccinology approach to identify vaccine candidates.</title>
        <authorList>
            <person name="Palmieri N."/>
            <person name="Shrestha A."/>
            <person name="Ruttkowski B."/>
            <person name="Beck T."/>
            <person name="Vogl C."/>
            <person name="Tomley F."/>
            <person name="Blake D.P."/>
            <person name="Joachim A."/>
        </authorList>
    </citation>
    <scope>NUCLEOTIDE SEQUENCE [LARGE SCALE GENOMIC DNA]</scope>
    <source>
        <strain evidence="2 3">Wien I</strain>
    </source>
</reference>
<accession>A0A2C6KEC5</accession>
<keyword evidence="1" id="KW-1133">Transmembrane helix</keyword>
<dbReference type="Proteomes" id="UP000221165">
    <property type="component" value="Unassembled WGS sequence"/>
</dbReference>
<dbReference type="OrthoDB" id="347199at2759"/>
<keyword evidence="3" id="KW-1185">Reference proteome</keyword>